<keyword evidence="4 7" id="KW-0931">ER-Golgi transport</keyword>
<dbReference type="EMBL" id="JQFK01000054">
    <property type="protein sequence ID" value="KGK36768.1"/>
    <property type="molecule type" value="Genomic_DNA"/>
</dbReference>
<dbReference type="GO" id="GO:0005774">
    <property type="term" value="C:vacuolar membrane"/>
    <property type="evidence" value="ECO:0007669"/>
    <property type="project" value="TreeGrafter"/>
</dbReference>
<proteinExistence type="inferred from homology"/>
<dbReference type="Pfam" id="PF14938">
    <property type="entry name" value="SNAP"/>
    <property type="match status" value="1"/>
</dbReference>
<evidence type="ECO:0000313" key="8">
    <source>
        <dbReference type="EMBL" id="KGK36768.1"/>
    </source>
</evidence>
<dbReference type="GO" id="GO:0006914">
    <property type="term" value="P:autophagy"/>
    <property type="evidence" value="ECO:0007669"/>
    <property type="project" value="EnsemblFungi"/>
</dbReference>
<reference evidence="9" key="1">
    <citation type="journal article" date="2014" name="Microb. Cell Fact.">
        <title>Exploiting Issatchenkia orientalis SD108 for succinic acid production.</title>
        <authorList>
            <person name="Xiao H."/>
            <person name="Shao Z."/>
            <person name="Jiang Y."/>
            <person name="Dole S."/>
            <person name="Zhao H."/>
        </authorList>
    </citation>
    <scope>NUCLEOTIDE SEQUENCE [LARGE SCALE GENOMIC DNA]</scope>
    <source>
        <strain evidence="9">SD108</strain>
    </source>
</reference>
<sequence length="299" mass="33534">MSNPEGLISEATKKLNKSSGFLGSIFGGSSTTKYEEASELFTQAANLYKLQRRNFEAGSAFEKASECQVKAGSLDEASNTLVEAYKSYKLENPSNAAKCLEKAIEMFIQRGQFRRSANFKSDLGELYENELQDIKLAIKSYEDASDWYKGDGANALSNKCLLKVADLNCDEKIKDYKKAATIYEQIAKESLNNNLAKWSLKEYFLKAIICRLADNNDYASANALLTRFLSWDPSFETTKEFEFCNSLIEAVRSGNADDIAIASKKFDKFTRLDGMKIKILNNIKNNIVEAPVDIEEDFT</sequence>
<evidence type="ECO:0000256" key="3">
    <source>
        <dbReference type="ARBA" id="ARBA00022448"/>
    </source>
</evidence>
<evidence type="ECO:0000256" key="6">
    <source>
        <dbReference type="ARBA" id="ARBA00023136"/>
    </source>
</evidence>
<dbReference type="VEuPathDB" id="FungiDB:C5L36_0D04375"/>
<accession>A0A099NVA5</accession>
<dbReference type="GO" id="GO:0031201">
    <property type="term" value="C:SNARE complex"/>
    <property type="evidence" value="ECO:0007669"/>
    <property type="project" value="EnsemblFungi"/>
</dbReference>
<name>A0A099NVA5_PICKU</name>
<dbReference type="AlphaFoldDB" id="A0A099NVA5"/>
<dbReference type="GO" id="GO:0005829">
    <property type="term" value="C:cytosol"/>
    <property type="evidence" value="ECO:0007669"/>
    <property type="project" value="EnsemblFungi"/>
</dbReference>
<dbReference type="GO" id="GO:0019905">
    <property type="term" value="F:syntaxin binding"/>
    <property type="evidence" value="ECO:0007669"/>
    <property type="project" value="TreeGrafter"/>
</dbReference>
<evidence type="ECO:0000313" key="9">
    <source>
        <dbReference type="Proteomes" id="UP000029867"/>
    </source>
</evidence>
<evidence type="ECO:0000256" key="2">
    <source>
        <dbReference type="ARBA" id="ARBA00010050"/>
    </source>
</evidence>
<dbReference type="GO" id="GO:0006886">
    <property type="term" value="P:intracellular protein transport"/>
    <property type="evidence" value="ECO:0007669"/>
    <property type="project" value="UniProtKB-UniRule"/>
</dbReference>
<dbReference type="eggNOG" id="KOG1586">
    <property type="taxonomic scope" value="Eukaryota"/>
</dbReference>
<comment type="similarity">
    <text evidence="2 7">Belongs to the SNAP family.</text>
</comment>
<dbReference type="HOGENOM" id="CLU_046329_0_2_1"/>
<gene>
    <name evidence="8" type="ORF">JL09_g4072</name>
</gene>
<dbReference type="Gene3D" id="1.25.40.10">
    <property type="entry name" value="Tetratricopeptide repeat domain"/>
    <property type="match status" value="1"/>
</dbReference>
<protein>
    <recommendedName>
        <fullName evidence="10">Vesicular-fusion protein SEC17</fullName>
    </recommendedName>
</protein>
<dbReference type="InterPro" id="IPR011990">
    <property type="entry name" value="TPR-like_helical_dom_sf"/>
</dbReference>
<comment type="subcellular location">
    <subcellularLocation>
        <location evidence="1 7">Membrane</location>
        <topology evidence="1 7">Peripheral membrane protein</topology>
    </subcellularLocation>
</comment>
<dbReference type="FunFam" id="1.25.40.10:FF:000049">
    <property type="entry name" value="Alpha-soluble NSF attachment protein-like"/>
    <property type="match status" value="1"/>
</dbReference>
<dbReference type="Proteomes" id="UP000029867">
    <property type="component" value="Unassembled WGS sequence"/>
</dbReference>
<keyword evidence="3 7" id="KW-0813">Transport</keyword>
<keyword evidence="5 7" id="KW-0653">Protein transport</keyword>
<dbReference type="SUPFAM" id="SSF48452">
    <property type="entry name" value="TPR-like"/>
    <property type="match status" value="1"/>
</dbReference>
<keyword evidence="6 7" id="KW-0472">Membrane</keyword>
<dbReference type="InterPro" id="IPR000744">
    <property type="entry name" value="NSF_attach"/>
</dbReference>
<evidence type="ECO:0000256" key="7">
    <source>
        <dbReference type="RuleBase" id="RU367013"/>
    </source>
</evidence>
<dbReference type="PANTHER" id="PTHR13768">
    <property type="entry name" value="SOLUBLE NSF ATTACHMENT PROTEIN SNAP"/>
    <property type="match status" value="1"/>
</dbReference>
<comment type="function">
    <text evidence="7">Required for vesicular transport between the endoplasmic reticulum and the Golgi apparatus.</text>
</comment>
<dbReference type="PANTHER" id="PTHR13768:SF8">
    <property type="entry name" value="ALPHA-SOLUBLE NSF ATTACHMENT PROTEIN"/>
    <property type="match status" value="1"/>
</dbReference>
<dbReference type="GO" id="GO:0005483">
    <property type="term" value="F:soluble NSF attachment protein activity"/>
    <property type="evidence" value="ECO:0007669"/>
    <property type="project" value="EnsemblFungi"/>
</dbReference>
<dbReference type="GO" id="GO:0042144">
    <property type="term" value="P:vacuole fusion, non-autophagic"/>
    <property type="evidence" value="ECO:0007669"/>
    <property type="project" value="EnsemblFungi"/>
</dbReference>
<dbReference type="GO" id="GO:0048280">
    <property type="term" value="P:vesicle fusion with Golgi apparatus"/>
    <property type="evidence" value="ECO:0007669"/>
    <property type="project" value="EnsemblFungi"/>
</dbReference>
<evidence type="ECO:0000256" key="4">
    <source>
        <dbReference type="ARBA" id="ARBA00022892"/>
    </source>
</evidence>
<evidence type="ECO:0000256" key="1">
    <source>
        <dbReference type="ARBA" id="ARBA00004170"/>
    </source>
</evidence>
<organism evidence="8 9">
    <name type="scientific">Pichia kudriavzevii</name>
    <name type="common">Yeast</name>
    <name type="synonym">Issatchenkia orientalis</name>
    <dbReference type="NCBI Taxonomy" id="4909"/>
    <lineage>
        <taxon>Eukaryota</taxon>
        <taxon>Fungi</taxon>
        <taxon>Dikarya</taxon>
        <taxon>Ascomycota</taxon>
        <taxon>Saccharomycotina</taxon>
        <taxon>Pichiomycetes</taxon>
        <taxon>Pichiales</taxon>
        <taxon>Pichiaceae</taxon>
        <taxon>Pichia</taxon>
    </lineage>
</organism>
<dbReference type="CDD" id="cd15832">
    <property type="entry name" value="SNAP"/>
    <property type="match status" value="1"/>
</dbReference>
<evidence type="ECO:0008006" key="10">
    <source>
        <dbReference type="Google" id="ProtNLM"/>
    </source>
</evidence>
<dbReference type="PRINTS" id="PR00448">
    <property type="entry name" value="NSFATTACHMNT"/>
</dbReference>
<dbReference type="GO" id="GO:0001671">
    <property type="term" value="F:ATPase activator activity"/>
    <property type="evidence" value="ECO:0007669"/>
    <property type="project" value="EnsemblFungi"/>
</dbReference>
<evidence type="ECO:0000256" key="5">
    <source>
        <dbReference type="ARBA" id="ARBA00022927"/>
    </source>
</evidence>
<dbReference type="GO" id="GO:0035494">
    <property type="term" value="P:SNARE complex disassembly"/>
    <property type="evidence" value="ECO:0007669"/>
    <property type="project" value="EnsemblFungi"/>
</dbReference>
<comment type="caution">
    <text evidence="8">The sequence shown here is derived from an EMBL/GenBank/DDBJ whole genome shotgun (WGS) entry which is preliminary data.</text>
</comment>